<dbReference type="PROSITE" id="PS50181">
    <property type="entry name" value="FBOX"/>
    <property type="match status" value="1"/>
</dbReference>
<proteinExistence type="predicted"/>
<dbReference type="SUPFAM" id="SSF81383">
    <property type="entry name" value="F-box domain"/>
    <property type="match status" value="1"/>
</dbReference>
<protein>
    <recommendedName>
        <fullName evidence="2">F-box domain-containing protein</fullName>
    </recommendedName>
</protein>
<dbReference type="AlphaFoldDB" id="A0A8T0PZM3"/>
<keyword evidence="4" id="KW-1185">Reference proteome</keyword>
<dbReference type="Gene3D" id="3.80.10.10">
    <property type="entry name" value="Ribonuclease Inhibitor"/>
    <property type="match status" value="1"/>
</dbReference>
<dbReference type="InterPro" id="IPR053781">
    <property type="entry name" value="F-box_AtFBL13-like"/>
</dbReference>
<dbReference type="OrthoDB" id="691290at2759"/>
<dbReference type="InterPro" id="IPR053197">
    <property type="entry name" value="F-box_SCFL_complex_component"/>
</dbReference>
<comment type="caution">
    <text evidence="3">The sequence shown here is derived from an EMBL/GenBank/DDBJ whole genome shotgun (WGS) entry which is preliminary data.</text>
</comment>
<dbReference type="InterPro" id="IPR036047">
    <property type="entry name" value="F-box-like_dom_sf"/>
</dbReference>
<feature type="domain" description="F-box" evidence="2">
    <location>
        <begin position="15"/>
        <end position="51"/>
    </location>
</feature>
<dbReference type="InterPro" id="IPR032675">
    <property type="entry name" value="LRR_dom_sf"/>
</dbReference>
<accession>A0A8T0PZM3</accession>
<dbReference type="PANTHER" id="PTHR34223:SF99">
    <property type="entry name" value="OS04G0440200 PROTEIN"/>
    <property type="match status" value="1"/>
</dbReference>
<dbReference type="SUPFAM" id="SSF52047">
    <property type="entry name" value="RNI-like"/>
    <property type="match status" value="1"/>
</dbReference>
<dbReference type="PANTHER" id="PTHR34223">
    <property type="entry name" value="OS11G0201299 PROTEIN"/>
    <property type="match status" value="1"/>
</dbReference>
<reference evidence="3" key="1">
    <citation type="submission" date="2020-05" db="EMBL/GenBank/DDBJ databases">
        <title>WGS assembly of Panicum virgatum.</title>
        <authorList>
            <person name="Lovell J.T."/>
            <person name="Jenkins J."/>
            <person name="Shu S."/>
            <person name="Juenger T.E."/>
            <person name="Schmutz J."/>
        </authorList>
    </citation>
    <scope>NUCLEOTIDE SEQUENCE</scope>
    <source>
        <strain evidence="3">AP13</strain>
    </source>
</reference>
<evidence type="ECO:0000259" key="2">
    <source>
        <dbReference type="PROSITE" id="PS50181"/>
    </source>
</evidence>
<evidence type="ECO:0000256" key="1">
    <source>
        <dbReference type="SAM" id="MobiDB-lite"/>
    </source>
</evidence>
<dbReference type="Proteomes" id="UP000823388">
    <property type="component" value="Chromosome 7N"/>
</dbReference>
<organism evidence="3 4">
    <name type="scientific">Panicum virgatum</name>
    <name type="common">Blackwell switchgrass</name>
    <dbReference type="NCBI Taxonomy" id="38727"/>
    <lineage>
        <taxon>Eukaryota</taxon>
        <taxon>Viridiplantae</taxon>
        <taxon>Streptophyta</taxon>
        <taxon>Embryophyta</taxon>
        <taxon>Tracheophyta</taxon>
        <taxon>Spermatophyta</taxon>
        <taxon>Magnoliopsida</taxon>
        <taxon>Liliopsida</taxon>
        <taxon>Poales</taxon>
        <taxon>Poaceae</taxon>
        <taxon>PACMAD clade</taxon>
        <taxon>Panicoideae</taxon>
        <taxon>Panicodae</taxon>
        <taxon>Paniceae</taxon>
        <taxon>Panicinae</taxon>
        <taxon>Panicum</taxon>
        <taxon>Panicum sect. Hiantes</taxon>
    </lineage>
</organism>
<feature type="region of interest" description="Disordered" evidence="1">
    <location>
        <begin position="339"/>
        <end position="363"/>
    </location>
</feature>
<gene>
    <name evidence="3" type="ORF">PVAP13_7NG196406</name>
</gene>
<dbReference type="Pfam" id="PF00646">
    <property type="entry name" value="F-box"/>
    <property type="match status" value="1"/>
</dbReference>
<evidence type="ECO:0000313" key="4">
    <source>
        <dbReference type="Proteomes" id="UP000823388"/>
    </source>
</evidence>
<dbReference type="EMBL" id="CM029050">
    <property type="protein sequence ID" value="KAG2566358.1"/>
    <property type="molecule type" value="Genomic_DNA"/>
</dbReference>
<dbReference type="InterPro" id="IPR001810">
    <property type="entry name" value="F-box_dom"/>
</dbReference>
<sequence>METPAASREPAAAGEDRLSELPDCLLTDVLSRLTSRQAARTSVLSRRWRPLWRAVPCVDIDRREFRTSEAIDIYADDPDPDVFRARHHEQIFRRVEDWEAFEDLADRLLPPHGAPPLDTLRLRVACDDFRPGCRWIRRGLGRRPVAFHLSCDNDMSLSFGDNKYPYFPGITLPRKSGTSAPSHLRLEVCHYGFRRLASHSLRKLFIDRCSRECLASGVLAIAAPRIASLHINGHPPPFTAEGGMPDLVEASLAGRAGELGVLRSLRHSRSLNLSGFSTAALLIGDEDHGEGFPVFHNLRALVLDGCDVGVRCQVLRRFLRNAPALETLVLTLRDCAFPGSGSRARSKKTKARPGEEAPSAADPCRPTAYECRNLKSIELEFCEGHAVAGELARALADISKEVVRPVESSVQDGKRKVIISFT</sequence>
<evidence type="ECO:0000313" key="3">
    <source>
        <dbReference type="EMBL" id="KAG2566358.1"/>
    </source>
</evidence>
<dbReference type="CDD" id="cd22160">
    <property type="entry name" value="F-box_AtFBL13-like"/>
    <property type="match status" value="1"/>
</dbReference>
<name>A0A8T0PZM3_PANVG</name>